<dbReference type="PANTHER" id="PTHR46437">
    <property type="entry name" value="MORN REPEAT-CONTAINING PROTEIN 5"/>
    <property type="match status" value="1"/>
</dbReference>
<evidence type="ECO:0000256" key="5">
    <source>
        <dbReference type="SAM" id="MobiDB-lite"/>
    </source>
</evidence>
<evidence type="ECO:0000256" key="3">
    <source>
        <dbReference type="ARBA" id="ARBA00023069"/>
    </source>
</evidence>
<name>A0A9J7ECQ3_SPOLT</name>
<protein>
    <submittedName>
        <fullName evidence="7">MORN repeat-containing protein 5-like</fullName>
    </submittedName>
</protein>
<evidence type="ECO:0000256" key="4">
    <source>
        <dbReference type="ARBA" id="ARBA00023273"/>
    </source>
</evidence>
<dbReference type="KEGG" id="sliu:111357817"/>
<proteinExistence type="predicted"/>
<dbReference type="AlphaFoldDB" id="A0A9J7ECQ3"/>
<accession>A0A9J7ECQ3</accession>
<keyword evidence="2" id="KW-0282">Flagellum</keyword>
<dbReference type="SUPFAM" id="SSF82185">
    <property type="entry name" value="Histone H3 K4-specific methyltransferase SET7/9 N-terminal domain"/>
    <property type="match status" value="1"/>
</dbReference>
<gene>
    <name evidence="7" type="primary">LOC111357817</name>
</gene>
<sequence length="288" mass="33206">MGTSKNQDRRGSQWLELMHNFSEKHKEVCRASSIDPPVTKSYTKQFKTNSRYEGGWGPFGMTGYGEYTFPNGVVYKGQFEQGMFHGTGELVYETDPTEYRAVIRGKWENGIMTSRALHFSDTLEYSENSKWTYCNQPDRRFDIEYVKGVQPAGNSYMTARQPSIEIPSGYYDTGDGLYNPKTKVIYSYKDLCTIRRAPSLREQRWIVENCRVADVKPLGPRPDLYETYEQPSLLLAQPPPPPATSFTSRTISQFDMEHHKALRDFYDPSKLMSPSIQRPPPRKFRPAN</sequence>
<evidence type="ECO:0000313" key="6">
    <source>
        <dbReference type="Proteomes" id="UP000301870"/>
    </source>
</evidence>
<dbReference type="OrthoDB" id="300500at2759"/>
<feature type="region of interest" description="Disordered" evidence="5">
    <location>
        <begin position="266"/>
        <end position="288"/>
    </location>
</feature>
<dbReference type="Gene3D" id="2.20.110.10">
    <property type="entry name" value="Histone H3 K4-specific methyltransferase SET7/9 N-terminal domain"/>
    <property type="match status" value="1"/>
</dbReference>
<keyword evidence="4" id="KW-0966">Cell projection</keyword>
<keyword evidence="3" id="KW-0969">Cilium</keyword>
<evidence type="ECO:0000256" key="1">
    <source>
        <dbReference type="ARBA" id="ARBA00004230"/>
    </source>
</evidence>
<evidence type="ECO:0000256" key="2">
    <source>
        <dbReference type="ARBA" id="ARBA00022846"/>
    </source>
</evidence>
<dbReference type="Proteomes" id="UP000301870">
    <property type="component" value="Chromosome 25"/>
</dbReference>
<evidence type="ECO:0000313" key="7">
    <source>
        <dbReference type="RefSeq" id="XP_022828391.1"/>
    </source>
</evidence>
<comment type="subcellular location">
    <subcellularLocation>
        <location evidence="1">Cell projection</location>
        <location evidence="1">Cilium</location>
        <location evidence="1">Flagellum</location>
    </subcellularLocation>
</comment>
<dbReference type="RefSeq" id="XP_022828391.1">
    <property type="nucleotide sequence ID" value="XM_022972623.1"/>
</dbReference>
<keyword evidence="6" id="KW-1185">Reference proteome</keyword>
<dbReference type="PANTHER" id="PTHR46437:SF1">
    <property type="entry name" value="MORN REPEAT-CONTAINING PROTEIN 5"/>
    <property type="match status" value="1"/>
</dbReference>
<dbReference type="GeneID" id="111357817"/>
<dbReference type="InterPro" id="IPR042814">
    <property type="entry name" value="Morn5"/>
</dbReference>
<organism evidence="6 7">
    <name type="scientific">Spodoptera litura</name>
    <name type="common">Asian cotton leafworm</name>
    <dbReference type="NCBI Taxonomy" id="69820"/>
    <lineage>
        <taxon>Eukaryota</taxon>
        <taxon>Metazoa</taxon>
        <taxon>Ecdysozoa</taxon>
        <taxon>Arthropoda</taxon>
        <taxon>Hexapoda</taxon>
        <taxon>Insecta</taxon>
        <taxon>Pterygota</taxon>
        <taxon>Neoptera</taxon>
        <taxon>Endopterygota</taxon>
        <taxon>Lepidoptera</taxon>
        <taxon>Glossata</taxon>
        <taxon>Ditrysia</taxon>
        <taxon>Noctuoidea</taxon>
        <taxon>Noctuidae</taxon>
        <taxon>Amphipyrinae</taxon>
        <taxon>Spodoptera</taxon>
    </lineage>
</organism>
<reference evidence="7" key="1">
    <citation type="submission" date="2025-08" db="UniProtKB">
        <authorList>
            <consortium name="RefSeq"/>
        </authorList>
    </citation>
    <scope>IDENTIFICATION</scope>
    <source>
        <strain evidence="7">Ishihara</strain>
        <tissue evidence="7">Whole body</tissue>
    </source>
</reference>
<dbReference type="GO" id="GO:0031514">
    <property type="term" value="C:motile cilium"/>
    <property type="evidence" value="ECO:0007669"/>
    <property type="project" value="UniProtKB-SubCell"/>
</dbReference>